<keyword evidence="4 5" id="KW-0378">Hydrolase</keyword>
<evidence type="ECO:0000256" key="1">
    <source>
        <dbReference type="ARBA" id="ARBA00022438"/>
    </source>
</evidence>
<evidence type="ECO:0000256" key="6">
    <source>
        <dbReference type="RuleBase" id="RU003653"/>
    </source>
</evidence>
<dbReference type="InterPro" id="IPR001714">
    <property type="entry name" value="Pept_M24_MAP"/>
</dbReference>
<proteinExistence type="inferred from homology"/>
<name>A0AAW1NY52_9CHLO</name>
<dbReference type="PANTHER" id="PTHR43330">
    <property type="entry name" value="METHIONINE AMINOPEPTIDASE"/>
    <property type="match status" value="1"/>
</dbReference>
<evidence type="ECO:0000256" key="3">
    <source>
        <dbReference type="ARBA" id="ARBA00022723"/>
    </source>
</evidence>
<evidence type="ECO:0000256" key="7">
    <source>
        <dbReference type="SAM" id="MobiDB-lite"/>
    </source>
</evidence>
<dbReference type="EMBL" id="JALJOQ010000069">
    <property type="protein sequence ID" value="KAK9802698.1"/>
    <property type="molecule type" value="Genomic_DNA"/>
</dbReference>
<protein>
    <recommendedName>
        <fullName evidence="6">Methionine aminopeptidase</fullName>
        <ecNumber evidence="6">3.4.11.18</ecNumber>
    </recommendedName>
</protein>
<evidence type="ECO:0000313" key="10">
    <source>
        <dbReference type="Proteomes" id="UP001465755"/>
    </source>
</evidence>
<feature type="binding site" evidence="5">
    <location>
        <position position="259"/>
    </location>
    <ligand>
        <name>substrate</name>
    </ligand>
</feature>
<keyword evidence="3 5" id="KW-0479">Metal-binding</keyword>
<evidence type="ECO:0000313" key="9">
    <source>
        <dbReference type="EMBL" id="KAK9802698.1"/>
    </source>
</evidence>
<accession>A0AAW1NY52</accession>
<feature type="binding site" evidence="5">
    <location>
        <position position="189"/>
    </location>
    <ligand>
        <name>a divalent metal cation</name>
        <dbReference type="ChEBI" id="CHEBI:60240"/>
        <label>1</label>
    </ligand>
</feature>
<sequence length="341" mass="36712">MPEGRSAVCGVHGQRVSACLHQQRKSTHARALAPRISSWLGRSTEAATARPKITPHTVAPTLDVPKHIARPPYASNRGSSPSNAGYEIHDGKGLKKMRAACQLAARVLQYAGGLVQEGVTTDQIDKKVHQMIIENGAYPSPLMYAGFPKSVCTSVNEVMCHGIPDARALQKGDIINIDVTVYLKGYHGDTSAMFHVGEVSEEAQRLCQVTKQAMEVGIQQCRPGAKINAVGKAIQDFAKQHRLAVVGDFIGHGVGRVFHAAPWVVPVANHEQDVMEVGQTFTVEPILVTGRPKVKMWKDDWTAVSADGGLAAQWEHTVLITPTGHELLTVVGGETTASKGF</sequence>
<dbReference type="SUPFAM" id="SSF55920">
    <property type="entry name" value="Creatinase/aminopeptidase"/>
    <property type="match status" value="1"/>
</dbReference>
<dbReference type="NCBIfam" id="TIGR00500">
    <property type="entry name" value="met_pdase_I"/>
    <property type="match status" value="1"/>
</dbReference>
<evidence type="ECO:0000256" key="5">
    <source>
        <dbReference type="HAMAP-Rule" id="MF_03174"/>
    </source>
</evidence>
<comment type="cofactor">
    <cofactor evidence="5">
        <name>Co(2+)</name>
        <dbReference type="ChEBI" id="CHEBI:48828"/>
    </cofactor>
    <cofactor evidence="5">
        <name>Zn(2+)</name>
        <dbReference type="ChEBI" id="CHEBI:29105"/>
    </cofactor>
    <cofactor evidence="5">
        <name>Mn(2+)</name>
        <dbReference type="ChEBI" id="CHEBI:29035"/>
    </cofactor>
    <cofactor evidence="5">
        <name>Fe(2+)</name>
        <dbReference type="ChEBI" id="CHEBI:29033"/>
    </cofactor>
    <text evidence="5">Binds 2 divalent metal cations per subunit. Has a high-affinity and a low affinity metal-binding site. The true nature of the physiological cofactor is under debate. The enzyme is active with cobalt, zinc, manganese or divalent iron ions. Most likely, methionine aminopeptidases function as mononuclear Fe(2+)-metalloproteases under physiological conditions, and the catalytically relevant metal-binding site has been assigned to the histidine-containing high-affinity site.</text>
</comment>
<feature type="binding site" evidence="5">
    <location>
        <position position="315"/>
    </location>
    <ligand>
        <name>a divalent metal cation</name>
        <dbReference type="ChEBI" id="CHEBI:60240"/>
        <label>2</label>
        <note>catalytic</note>
    </ligand>
</feature>
<dbReference type="Pfam" id="PF00557">
    <property type="entry name" value="Peptidase_M24"/>
    <property type="match status" value="1"/>
</dbReference>
<feature type="binding site" evidence="5">
    <location>
        <position position="284"/>
    </location>
    <ligand>
        <name>a divalent metal cation</name>
        <dbReference type="ChEBI" id="CHEBI:60240"/>
        <label>2</label>
        <note>catalytic</note>
    </ligand>
</feature>
<dbReference type="PANTHER" id="PTHR43330:SF8">
    <property type="entry name" value="METHIONINE AMINOPEPTIDASE 1D, MITOCHONDRIAL"/>
    <property type="match status" value="1"/>
</dbReference>
<comment type="function">
    <text evidence="6">Cotranslationally removes the N-terminal methionine from nascent proteins. The N-terminal methionine is often cleaved when the second residue in the primary sequence is small and uncharged (Met-Ala-, Cys, Gly, Pro, Ser, Thr, or Val).</text>
</comment>
<comment type="caution">
    <text evidence="9">The sequence shown here is derived from an EMBL/GenBank/DDBJ whole genome shotgun (WGS) entry which is preliminary data.</text>
</comment>
<organism evidence="9 10">
    <name type="scientific">Symbiochloris irregularis</name>
    <dbReference type="NCBI Taxonomy" id="706552"/>
    <lineage>
        <taxon>Eukaryota</taxon>
        <taxon>Viridiplantae</taxon>
        <taxon>Chlorophyta</taxon>
        <taxon>core chlorophytes</taxon>
        <taxon>Trebouxiophyceae</taxon>
        <taxon>Trebouxiales</taxon>
        <taxon>Trebouxiaceae</taxon>
        <taxon>Symbiochloris</taxon>
    </lineage>
</organism>
<dbReference type="GO" id="GO:0006508">
    <property type="term" value="P:proteolysis"/>
    <property type="evidence" value="ECO:0007669"/>
    <property type="project" value="UniProtKB-KW"/>
</dbReference>
<dbReference type="InterPro" id="IPR002467">
    <property type="entry name" value="Pept_M24A_MAP1"/>
</dbReference>
<dbReference type="GO" id="GO:0070006">
    <property type="term" value="F:metalloaminopeptidase activity"/>
    <property type="evidence" value="ECO:0007669"/>
    <property type="project" value="UniProtKB-UniRule"/>
</dbReference>
<evidence type="ECO:0000256" key="4">
    <source>
        <dbReference type="ARBA" id="ARBA00022801"/>
    </source>
</evidence>
<comment type="catalytic activity">
    <reaction evidence="5 6">
        <text>Release of N-terminal amino acids, preferentially methionine, from peptides and arylamides.</text>
        <dbReference type="EC" id="3.4.11.18"/>
    </reaction>
</comment>
<dbReference type="InterPro" id="IPR000994">
    <property type="entry name" value="Pept_M24"/>
</dbReference>
<feature type="binding site" evidence="5">
    <location>
        <position position="315"/>
    </location>
    <ligand>
        <name>a divalent metal cation</name>
        <dbReference type="ChEBI" id="CHEBI:60240"/>
        <label>1</label>
    </ligand>
</feature>
<dbReference type="EC" id="3.4.11.18" evidence="6"/>
<dbReference type="Proteomes" id="UP001465755">
    <property type="component" value="Unassembled WGS sequence"/>
</dbReference>
<reference evidence="9 10" key="1">
    <citation type="journal article" date="2024" name="Nat. Commun.">
        <title>Phylogenomics reveals the evolutionary origins of lichenization in chlorophyte algae.</title>
        <authorList>
            <person name="Puginier C."/>
            <person name="Libourel C."/>
            <person name="Otte J."/>
            <person name="Skaloud P."/>
            <person name="Haon M."/>
            <person name="Grisel S."/>
            <person name="Petersen M."/>
            <person name="Berrin J.G."/>
            <person name="Delaux P.M."/>
            <person name="Dal Grande F."/>
            <person name="Keller J."/>
        </authorList>
    </citation>
    <scope>NUCLEOTIDE SEQUENCE [LARGE SCALE GENOMIC DNA]</scope>
    <source>
        <strain evidence="9 10">SAG 2036</strain>
    </source>
</reference>
<dbReference type="GO" id="GO:0046872">
    <property type="term" value="F:metal ion binding"/>
    <property type="evidence" value="ECO:0007669"/>
    <property type="project" value="UniProtKB-UniRule"/>
</dbReference>
<feature type="binding site" evidence="5">
    <location>
        <position position="161"/>
    </location>
    <ligand>
        <name>substrate</name>
    </ligand>
</feature>
<feature type="binding site" evidence="5">
    <location>
        <position position="178"/>
    </location>
    <ligand>
        <name>a divalent metal cation</name>
        <dbReference type="ChEBI" id="CHEBI:60240"/>
        <label>1</label>
    </ligand>
</feature>
<dbReference type="GO" id="GO:0004239">
    <property type="term" value="F:initiator methionyl aminopeptidase activity"/>
    <property type="evidence" value="ECO:0007669"/>
    <property type="project" value="UniProtKB-UniRule"/>
</dbReference>
<comment type="similarity">
    <text evidence="5">Belongs to the peptidase M24A family. Methionine aminopeptidase type 1 subfamily.</text>
</comment>
<dbReference type="Gene3D" id="3.90.230.10">
    <property type="entry name" value="Creatinase/methionine aminopeptidase superfamily"/>
    <property type="match status" value="1"/>
</dbReference>
<dbReference type="CDD" id="cd01086">
    <property type="entry name" value="MetAP1"/>
    <property type="match status" value="1"/>
</dbReference>
<dbReference type="InterPro" id="IPR036005">
    <property type="entry name" value="Creatinase/aminopeptidase-like"/>
</dbReference>
<feature type="domain" description="Peptidase M24" evidence="8">
    <location>
        <begin position="95"/>
        <end position="321"/>
    </location>
</feature>
<feature type="binding site" evidence="5">
    <location>
        <position position="252"/>
    </location>
    <ligand>
        <name>a divalent metal cation</name>
        <dbReference type="ChEBI" id="CHEBI:60240"/>
        <label>2</label>
        <note>catalytic</note>
    </ligand>
</feature>
<dbReference type="PRINTS" id="PR00599">
    <property type="entry name" value="MAPEPTIDASE"/>
</dbReference>
<feature type="region of interest" description="Disordered" evidence="7">
    <location>
        <begin position="67"/>
        <end position="87"/>
    </location>
</feature>
<keyword evidence="10" id="KW-1185">Reference proteome</keyword>
<evidence type="ECO:0000256" key="2">
    <source>
        <dbReference type="ARBA" id="ARBA00022670"/>
    </source>
</evidence>
<keyword evidence="1 5" id="KW-0031">Aminopeptidase</keyword>
<evidence type="ECO:0000259" key="8">
    <source>
        <dbReference type="Pfam" id="PF00557"/>
    </source>
</evidence>
<feature type="binding site" evidence="5">
    <location>
        <position position="189"/>
    </location>
    <ligand>
        <name>a divalent metal cation</name>
        <dbReference type="ChEBI" id="CHEBI:60240"/>
        <label>2</label>
        <note>catalytic</note>
    </ligand>
</feature>
<dbReference type="HAMAP" id="MF_01974">
    <property type="entry name" value="MetAP_1"/>
    <property type="match status" value="1"/>
</dbReference>
<gene>
    <name evidence="9" type="ORF">WJX73_008076</name>
</gene>
<dbReference type="AlphaFoldDB" id="A0AAW1NY52"/>
<keyword evidence="2 5" id="KW-0645">Protease</keyword>